<dbReference type="OrthoDB" id="4617536at2"/>
<protein>
    <submittedName>
        <fullName evidence="8">Calpain family cysteine protease</fullName>
    </submittedName>
</protein>
<name>A0A4R2HRQ8_9ACTN</name>
<dbReference type="PANTHER" id="PTHR10183">
    <property type="entry name" value="CALPAIN"/>
    <property type="match status" value="1"/>
</dbReference>
<dbReference type="Proteomes" id="UP000294508">
    <property type="component" value="Unassembled WGS sequence"/>
</dbReference>
<dbReference type="InterPro" id="IPR022684">
    <property type="entry name" value="Calpain_cysteine_protease"/>
</dbReference>
<dbReference type="GO" id="GO:0006508">
    <property type="term" value="P:proteolysis"/>
    <property type="evidence" value="ECO:0007669"/>
    <property type="project" value="UniProtKB-KW"/>
</dbReference>
<feature type="active site" evidence="5">
    <location>
        <position position="436"/>
    </location>
</feature>
<evidence type="ECO:0000256" key="6">
    <source>
        <dbReference type="SAM" id="MobiDB-lite"/>
    </source>
</evidence>
<comment type="similarity">
    <text evidence="1">Belongs to the peptidase C2 family.</text>
</comment>
<dbReference type="InterPro" id="IPR038765">
    <property type="entry name" value="Papain-like_cys_pep_sf"/>
</dbReference>
<comment type="caution">
    <text evidence="8">The sequence shown here is derived from an EMBL/GenBank/DDBJ whole genome shotgun (WGS) entry which is preliminary data.</text>
</comment>
<evidence type="ECO:0000256" key="3">
    <source>
        <dbReference type="ARBA" id="ARBA00022801"/>
    </source>
</evidence>
<dbReference type="SUPFAM" id="SSF54001">
    <property type="entry name" value="Cysteine proteinases"/>
    <property type="match status" value="1"/>
</dbReference>
<evidence type="ECO:0000313" key="9">
    <source>
        <dbReference type="Proteomes" id="UP000294508"/>
    </source>
</evidence>
<dbReference type="SMART" id="SM00230">
    <property type="entry name" value="CysPc"/>
    <property type="match status" value="1"/>
</dbReference>
<gene>
    <name evidence="8" type="ORF">EV652_103628</name>
</gene>
<dbReference type="InterPro" id="IPR001300">
    <property type="entry name" value="Peptidase_C2_calpain_cat"/>
</dbReference>
<accession>A0A4R2HRQ8</accession>
<evidence type="ECO:0000259" key="7">
    <source>
        <dbReference type="PROSITE" id="PS50203"/>
    </source>
</evidence>
<keyword evidence="9" id="KW-1185">Reference proteome</keyword>
<keyword evidence="4 5" id="KW-0788">Thiol protease</keyword>
<reference evidence="8 9" key="1">
    <citation type="journal article" date="2015" name="Stand. Genomic Sci.">
        <title>Genomic Encyclopedia of Bacterial and Archaeal Type Strains, Phase III: the genomes of soil and plant-associated and newly described type strains.</title>
        <authorList>
            <person name="Whitman W.B."/>
            <person name="Woyke T."/>
            <person name="Klenk H.P."/>
            <person name="Zhou Y."/>
            <person name="Lilburn T.G."/>
            <person name="Beck B.J."/>
            <person name="De Vos P."/>
            <person name="Vandamme P."/>
            <person name="Eisen J.A."/>
            <person name="Garrity G."/>
            <person name="Hugenholtz P."/>
            <person name="Kyrpides N.C."/>
        </authorList>
    </citation>
    <scope>NUCLEOTIDE SEQUENCE [LARGE SCALE GENOMIC DNA]</scope>
    <source>
        <strain evidence="8 9">VKM Ac-2572</strain>
    </source>
</reference>
<evidence type="ECO:0000313" key="8">
    <source>
        <dbReference type="EMBL" id="TCO33626.1"/>
    </source>
</evidence>
<dbReference type="PRINTS" id="PR00704">
    <property type="entry name" value="CALPAIN"/>
</dbReference>
<feature type="active site" evidence="5">
    <location>
        <position position="420"/>
    </location>
</feature>
<dbReference type="EMBL" id="SLWN01000003">
    <property type="protein sequence ID" value="TCO33626.1"/>
    <property type="molecule type" value="Genomic_DNA"/>
</dbReference>
<feature type="domain" description="Calpain catalytic" evidence="7">
    <location>
        <begin position="249"/>
        <end position="442"/>
    </location>
</feature>
<evidence type="ECO:0000256" key="4">
    <source>
        <dbReference type="ARBA" id="ARBA00022807"/>
    </source>
</evidence>
<evidence type="ECO:0000256" key="2">
    <source>
        <dbReference type="ARBA" id="ARBA00022670"/>
    </source>
</evidence>
<dbReference type="PANTHER" id="PTHR10183:SF379">
    <property type="entry name" value="CALPAIN-5"/>
    <property type="match status" value="1"/>
</dbReference>
<dbReference type="PROSITE" id="PS50203">
    <property type="entry name" value="CALPAIN_CAT"/>
    <property type="match status" value="1"/>
</dbReference>
<dbReference type="RefSeq" id="WP_132209066.1">
    <property type="nucleotide sequence ID" value="NZ_SLWN01000003.1"/>
</dbReference>
<evidence type="ECO:0000256" key="5">
    <source>
        <dbReference type="PROSITE-ProRule" id="PRU00239"/>
    </source>
</evidence>
<keyword evidence="2 5" id="KW-0645">Protease</keyword>
<feature type="region of interest" description="Disordered" evidence="6">
    <location>
        <begin position="391"/>
        <end position="413"/>
    </location>
</feature>
<keyword evidence="3 5" id="KW-0378">Hydrolase</keyword>
<proteinExistence type="inferred from homology"/>
<dbReference type="GO" id="GO:0004198">
    <property type="term" value="F:calcium-dependent cysteine-type endopeptidase activity"/>
    <property type="evidence" value="ECO:0007669"/>
    <property type="project" value="InterPro"/>
</dbReference>
<feature type="active site" evidence="5">
    <location>
        <position position="264"/>
    </location>
</feature>
<dbReference type="AlphaFoldDB" id="A0A4R2HRQ8"/>
<sequence length="465" mass="50195">MTGYVSITPSRVRELVKALTDASSAAETRRTKFRALLDQGVQNGGSPLPQVMENLPFGSGASGKLRGLASDATDSSQAYTRRVDRFEQMMKAVKEGKPAPDPQTWFNDMGPVDKAKVDEATKSVRGIIDDFVLLSSDDQKKVMGQLKGLTPAELEAVLANLNDKELGDFLTRMKDGGMLDGGLDSTGERELLNLFGSNVSLPVIQRMCKVSEWANGYFRPTTEGAGDFKGYSWDPITGTLFAKGAGERGGADRTDVDQMSIGDCGLQATLAALADKNPELLEKMVTTNANGSYTVTFYEDGKPIQIVVQPEVLRKADGTPITGFGDTPDGSNPELWAVVVEKAAAQWKGGYEHIQGRWPGDWMEELTGKESERTDAGDVDSVDDIQARLDEGKSVTFSTQDPKDHPGMSTIKPKPLYGPHAYTVIGVKGDKVLLQNPWGSGEGVTEISIDELNKYGTKVEAVDVS</sequence>
<organism evidence="8 9">
    <name type="scientific">Kribbella steppae</name>
    <dbReference type="NCBI Taxonomy" id="2512223"/>
    <lineage>
        <taxon>Bacteria</taxon>
        <taxon>Bacillati</taxon>
        <taxon>Actinomycetota</taxon>
        <taxon>Actinomycetes</taxon>
        <taxon>Propionibacteriales</taxon>
        <taxon>Kribbellaceae</taxon>
        <taxon>Kribbella</taxon>
    </lineage>
</organism>
<dbReference type="Pfam" id="PF00648">
    <property type="entry name" value="Peptidase_C2"/>
    <property type="match status" value="1"/>
</dbReference>
<evidence type="ECO:0000256" key="1">
    <source>
        <dbReference type="ARBA" id="ARBA00007623"/>
    </source>
</evidence>